<dbReference type="OrthoDB" id="6432614at2759"/>
<evidence type="ECO:0000313" key="1">
    <source>
        <dbReference type="EMBL" id="QQP50709.1"/>
    </source>
</evidence>
<feature type="non-terminal residue" evidence="1">
    <location>
        <position position="1"/>
    </location>
</feature>
<protein>
    <submittedName>
        <fullName evidence="1">LOC101896609</fullName>
    </submittedName>
</protein>
<dbReference type="InterPro" id="IPR036249">
    <property type="entry name" value="Thioredoxin-like_sf"/>
</dbReference>
<dbReference type="Proteomes" id="UP000595437">
    <property type="component" value="Chromosome 7"/>
</dbReference>
<dbReference type="Gene3D" id="3.40.30.10">
    <property type="entry name" value="Glutaredoxin"/>
    <property type="match status" value="1"/>
</dbReference>
<dbReference type="AlphaFoldDB" id="A0A7T8K938"/>
<accession>A0A7T8K938</accession>
<sequence>VSLESLEALLSSLNQVAVLFYDASSRKADLLLETMEKIDDGSKGKGVTFVKLNAEVGNEDITKKYGVESLPTLVFFTQQIPNVFD</sequence>
<name>A0A7T8K938_CALRO</name>
<proteinExistence type="predicted"/>
<dbReference type="SUPFAM" id="SSF52833">
    <property type="entry name" value="Thioredoxin-like"/>
    <property type="match status" value="1"/>
</dbReference>
<dbReference type="EMBL" id="CP045896">
    <property type="protein sequence ID" value="QQP50709.1"/>
    <property type="molecule type" value="Genomic_DNA"/>
</dbReference>
<evidence type="ECO:0000313" key="2">
    <source>
        <dbReference type="Proteomes" id="UP000595437"/>
    </source>
</evidence>
<reference evidence="2" key="1">
    <citation type="submission" date="2021-01" db="EMBL/GenBank/DDBJ databases">
        <title>Caligus Genome Assembly.</title>
        <authorList>
            <person name="Gallardo-Escarate C."/>
        </authorList>
    </citation>
    <scope>NUCLEOTIDE SEQUENCE [LARGE SCALE GENOMIC DNA]</scope>
</reference>
<keyword evidence="2" id="KW-1185">Reference proteome</keyword>
<dbReference type="CDD" id="cd02947">
    <property type="entry name" value="TRX_family"/>
    <property type="match status" value="1"/>
</dbReference>
<gene>
    <name evidence="1" type="ORF">FKW44_011822</name>
</gene>
<feature type="non-terminal residue" evidence="1">
    <location>
        <position position="85"/>
    </location>
</feature>
<organism evidence="1 2">
    <name type="scientific">Caligus rogercresseyi</name>
    <name type="common">Sea louse</name>
    <dbReference type="NCBI Taxonomy" id="217165"/>
    <lineage>
        <taxon>Eukaryota</taxon>
        <taxon>Metazoa</taxon>
        <taxon>Ecdysozoa</taxon>
        <taxon>Arthropoda</taxon>
        <taxon>Crustacea</taxon>
        <taxon>Multicrustacea</taxon>
        <taxon>Hexanauplia</taxon>
        <taxon>Copepoda</taxon>
        <taxon>Siphonostomatoida</taxon>
        <taxon>Caligidae</taxon>
        <taxon>Caligus</taxon>
    </lineage>
</organism>